<dbReference type="GeneID" id="59294247"/>
<evidence type="ECO:0000259" key="3">
    <source>
        <dbReference type="Pfam" id="PF01370"/>
    </source>
</evidence>
<evidence type="ECO:0000313" key="4">
    <source>
        <dbReference type="EMBL" id="KAF6225983.1"/>
    </source>
</evidence>
<dbReference type="Gene3D" id="3.40.50.720">
    <property type="entry name" value="NAD(P)-binding Rossmann-like Domain"/>
    <property type="match status" value="1"/>
</dbReference>
<dbReference type="GO" id="GO:0016616">
    <property type="term" value="F:oxidoreductase activity, acting on the CH-OH group of donors, NAD or NADP as acceptor"/>
    <property type="evidence" value="ECO:0007669"/>
    <property type="project" value="TreeGrafter"/>
</dbReference>
<gene>
    <name evidence="4" type="ORF">HO173_012613</name>
</gene>
<reference evidence="4 5" key="1">
    <citation type="journal article" date="2020" name="Genomics">
        <title>Complete, high-quality genomes from long-read metagenomic sequencing of two wolf lichen thalli reveals enigmatic genome architecture.</title>
        <authorList>
            <person name="McKenzie S.K."/>
            <person name="Walston R.F."/>
            <person name="Allen J.L."/>
        </authorList>
    </citation>
    <scope>NUCLEOTIDE SEQUENCE [LARGE SCALE GENOMIC DNA]</scope>
    <source>
        <strain evidence="4">WasteWater2</strain>
    </source>
</reference>
<proteinExistence type="inferred from homology"/>
<protein>
    <recommendedName>
        <fullName evidence="3">NAD-dependent epimerase/dehydratase domain-containing protein</fullName>
    </recommendedName>
</protein>
<evidence type="ECO:0000256" key="1">
    <source>
        <dbReference type="ARBA" id="ARBA00023002"/>
    </source>
</evidence>
<dbReference type="RefSeq" id="XP_037158650.1">
    <property type="nucleotide sequence ID" value="XM_037314448.1"/>
</dbReference>
<dbReference type="FunFam" id="3.40.50.720:FF:000191">
    <property type="entry name" value="Methylglyoxal reductase (NADPH-dependent)"/>
    <property type="match status" value="1"/>
</dbReference>
<comment type="caution">
    <text evidence="4">The sequence shown here is derived from an EMBL/GenBank/DDBJ whole genome shotgun (WGS) entry which is preliminary data.</text>
</comment>
<feature type="domain" description="NAD-dependent epimerase/dehydratase" evidence="3">
    <location>
        <begin position="43"/>
        <end position="296"/>
    </location>
</feature>
<dbReference type="InterPro" id="IPR050425">
    <property type="entry name" value="NAD(P)_dehydrat-like"/>
</dbReference>
<evidence type="ECO:0000313" key="5">
    <source>
        <dbReference type="Proteomes" id="UP000578531"/>
    </source>
</evidence>
<dbReference type="SUPFAM" id="SSF51735">
    <property type="entry name" value="NAD(P)-binding Rossmann-fold domains"/>
    <property type="match status" value="1"/>
</dbReference>
<comment type="similarity">
    <text evidence="2">Belongs to the NAD(P)-dependent epimerase/dehydratase family. Dihydroflavonol-4-reductase subfamily.</text>
</comment>
<dbReference type="InterPro" id="IPR001509">
    <property type="entry name" value="Epimerase_deHydtase"/>
</dbReference>
<dbReference type="Pfam" id="PF01370">
    <property type="entry name" value="Epimerase"/>
    <property type="match status" value="1"/>
</dbReference>
<dbReference type="CDD" id="cd05227">
    <property type="entry name" value="AR_SDR_e"/>
    <property type="match status" value="1"/>
</dbReference>
<dbReference type="EMBL" id="JACCJC010000096">
    <property type="protein sequence ID" value="KAF6225983.1"/>
    <property type="molecule type" value="Genomic_DNA"/>
</dbReference>
<evidence type="ECO:0000256" key="2">
    <source>
        <dbReference type="ARBA" id="ARBA00023445"/>
    </source>
</evidence>
<accession>A0A8H6CM62</accession>
<dbReference type="InterPro" id="IPR036291">
    <property type="entry name" value="NAD(P)-bd_dom_sf"/>
</dbReference>
<dbReference type="PANTHER" id="PTHR10366:SF564">
    <property type="entry name" value="STEROL-4-ALPHA-CARBOXYLATE 3-DEHYDROGENASE, DECARBOXYLATING"/>
    <property type="match status" value="1"/>
</dbReference>
<organism evidence="4 5">
    <name type="scientific">Letharia columbiana</name>
    <dbReference type="NCBI Taxonomy" id="112416"/>
    <lineage>
        <taxon>Eukaryota</taxon>
        <taxon>Fungi</taxon>
        <taxon>Dikarya</taxon>
        <taxon>Ascomycota</taxon>
        <taxon>Pezizomycotina</taxon>
        <taxon>Lecanoromycetes</taxon>
        <taxon>OSLEUM clade</taxon>
        <taxon>Lecanoromycetidae</taxon>
        <taxon>Lecanorales</taxon>
        <taxon>Lecanorineae</taxon>
        <taxon>Parmeliaceae</taxon>
        <taxon>Letharia</taxon>
    </lineage>
</organism>
<dbReference type="OrthoDB" id="2735536at2759"/>
<name>A0A8H6CM62_9LECA</name>
<sequence length="375" mass="41290">MIKAPKGIYDWEQLHFIQTSFQHRDHNPIPIILTNKTKSSQLILLTGASGFVAAHVLNSLLQHGYKVRGTVRSEATADKVRKTHSHLLNGVDSRLTFSIVHDVAAPGAFDEAVKGVDGVIHTASPFVMQVEDNERDLLDPAIKGTTSILQAVEKYAPQVKRIVITSSFAAIVDPTQGARPGYTYSEKDWNPVTYEQAKSGDGSTAYCASKTFAEKAAWDFVKDKKPNFDVATICPPMIYGPLDHDASLDHLNTSSADIYRMMNGSQKEPGPTAFPAFADVRDVGEAHVKAYENPQGSRYFITTGNFQYPDVCEIIRKALPSYASKVPEPSLTEKVETFKVNNEHARTDLGMHFTPLDQTISDTAKSLARLHEAKA</sequence>
<keyword evidence="5" id="KW-1185">Reference proteome</keyword>
<dbReference type="AlphaFoldDB" id="A0A8H6CM62"/>
<dbReference type="PANTHER" id="PTHR10366">
    <property type="entry name" value="NAD DEPENDENT EPIMERASE/DEHYDRATASE"/>
    <property type="match status" value="1"/>
</dbReference>
<dbReference type="Proteomes" id="UP000578531">
    <property type="component" value="Unassembled WGS sequence"/>
</dbReference>
<keyword evidence="1" id="KW-0560">Oxidoreductase</keyword>